<sequence length="187" mass="21326">MSIFGITKLATITIVVGASAAGGGYGLGHFLNNKNNESNLVQDSFLGKQIGEIIKKEKTENGKISCFNLFIDEEEQEKELDKKFITKEINCNGEEKVVWSNPKGNNPKVWMKVKEEHLDNVLDIYITGRNENNKKTWQEVRELSYWERYSWMCHKKDSSQLRSGLEGIILDCEETPTIFSLENLTSS</sequence>
<reference evidence="1 2" key="1">
    <citation type="journal article" date="2011" name="J. Bacteriol.">
        <title>Complete genome sequences of two hemotropic Mycoplasmas, Mycoplasma haemofelis strain Ohio2 and Mycoplasma suis strain Illinois.</title>
        <authorList>
            <person name="Messick J.B."/>
            <person name="Santos A.P."/>
            <person name="Guimaraes A.M."/>
        </authorList>
    </citation>
    <scope>NUCLEOTIDE SEQUENCE [LARGE SCALE GENOMIC DNA]</scope>
    <source>
        <strain evidence="1 2">Illinois</strain>
    </source>
</reference>
<proteinExistence type="predicted"/>
<organism evidence="1 2">
    <name type="scientific">Mycoplasma suis (strain Illinois)</name>
    <dbReference type="NCBI Taxonomy" id="768700"/>
    <lineage>
        <taxon>Bacteria</taxon>
        <taxon>Bacillati</taxon>
        <taxon>Mycoplasmatota</taxon>
        <taxon>Mollicutes</taxon>
        <taxon>Mycoplasmataceae</taxon>
        <taxon>Mycoplasma</taxon>
    </lineage>
</organism>
<dbReference type="KEGG" id="mss:MSU_0164"/>
<evidence type="ECO:0000313" key="1">
    <source>
        <dbReference type="EMBL" id="ADX97708.1"/>
    </source>
</evidence>
<protein>
    <submittedName>
        <fullName evidence="1">Uncharacterized protein</fullName>
    </submittedName>
</protein>
<accession>F0QQD8</accession>
<keyword evidence="2" id="KW-1185">Reference proteome</keyword>
<dbReference type="STRING" id="768700.MSU_0164"/>
<dbReference type="EMBL" id="CP002525">
    <property type="protein sequence ID" value="ADX97708.1"/>
    <property type="molecule type" value="Genomic_DNA"/>
</dbReference>
<gene>
    <name evidence="1" type="ordered locus">MSU_0164</name>
</gene>
<name>F0QQD8_MYCSL</name>
<dbReference type="HOGENOM" id="CLU_1459808_0_0_14"/>
<dbReference type="AlphaFoldDB" id="F0QQD8"/>
<dbReference type="Proteomes" id="UP000007484">
    <property type="component" value="Chromosome"/>
</dbReference>
<evidence type="ECO:0000313" key="2">
    <source>
        <dbReference type="Proteomes" id="UP000007484"/>
    </source>
</evidence>
<dbReference type="RefSeq" id="WP_013609661.1">
    <property type="nucleotide sequence ID" value="NC_015155.1"/>
</dbReference>